<feature type="region of interest" description="Disordered" evidence="4">
    <location>
        <begin position="526"/>
        <end position="549"/>
    </location>
</feature>
<dbReference type="InterPro" id="IPR036736">
    <property type="entry name" value="ACP-like_sf"/>
</dbReference>
<dbReference type="SUPFAM" id="SSF64005">
    <property type="entry name" value="Undecaprenyl diphosphate synthase"/>
    <property type="match status" value="1"/>
</dbReference>
<reference evidence="6 7" key="1">
    <citation type="submission" date="2013-02" db="EMBL/GenBank/DDBJ databases">
        <title>Whole genome shotgun sequence of Gordonia paraffinivorans NBRC 108238.</title>
        <authorList>
            <person name="Isaki-Nakamura S."/>
            <person name="Hosoyama A."/>
            <person name="Tsuchikane K."/>
            <person name="Ando Y."/>
            <person name="Baba S."/>
            <person name="Ohji S."/>
            <person name="Hamada M."/>
            <person name="Tamura T."/>
            <person name="Yamazoe A."/>
            <person name="Yamazaki S."/>
            <person name="Fujita N."/>
        </authorList>
    </citation>
    <scope>NUCLEOTIDE SEQUENCE [LARGE SCALE GENOMIC DNA]</scope>
    <source>
        <strain evidence="6 7">NBRC 108238</strain>
    </source>
</reference>
<gene>
    <name evidence="6" type="ORF">GP2_023_00070</name>
</gene>
<dbReference type="InterPro" id="IPR036424">
    <property type="entry name" value="UPP_synth-like_sf"/>
</dbReference>
<dbReference type="Proteomes" id="UP000035021">
    <property type="component" value="Unassembled WGS sequence"/>
</dbReference>
<feature type="domain" description="Carrier" evidence="5">
    <location>
        <begin position="547"/>
        <end position="627"/>
    </location>
</feature>
<dbReference type="Gene3D" id="2.30.38.10">
    <property type="entry name" value="Luciferase, Domain 3"/>
    <property type="match status" value="1"/>
</dbReference>
<dbReference type="Pfam" id="PF01255">
    <property type="entry name" value="Prenyltransf"/>
    <property type="match status" value="1"/>
</dbReference>
<feature type="region of interest" description="Disordered" evidence="4">
    <location>
        <begin position="179"/>
        <end position="198"/>
    </location>
</feature>
<dbReference type="CDD" id="cd00475">
    <property type="entry name" value="Cis_IPPS"/>
    <property type="match status" value="1"/>
</dbReference>
<dbReference type="InterPro" id="IPR001441">
    <property type="entry name" value="UPP_synth-like"/>
</dbReference>
<dbReference type="PANTHER" id="PTHR45527">
    <property type="entry name" value="NONRIBOSOMAL PEPTIDE SYNTHETASE"/>
    <property type="match status" value="1"/>
</dbReference>
<feature type="compositionally biased region" description="Polar residues" evidence="4">
    <location>
        <begin position="537"/>
        <end position="549"/>
    </location>
</feature>
<accession>A0ABQ0ILP3</accession>
<dbReference type="SUPFAM" id="SSF53474">
    <property type="entry name" value="alpha/beta-Hydrolases"/>
    <property type="match status" value="1"/>
</dbReference>
<dbReference type="InterPro" id="IPR006162">
    <property type="entry name" value="Ppantetheine_attach_site"/>
</dbReference>
<evidence type="ECO:0000259" key="5">
    <source>
        <dbReference type="PROSITE" id="PS50075"/>
    </source>
</evidence>
<proteinExistence type="predicted"/>
<dbReference type="InterPro" id="IPR009081">
    <property type="entry name" value="PP-bd_ACP"/>
</dbReference>
<dbReference type="InterPro" id="IPR045851">
    <property type="entry name" value="AMP-bd_C_sf"/>
</dbReference>
<dbReference type="InterPro" id="IPR020806">
    <property type="entry name" value="PKS_PP-bd"/>
</dbReference>
<dbReference type="SUPFAM" id="SSF47336">
    <property type="entry name" value="ACP-like"/>
    <property type="match status" value="1"/>
</dbReference>
<dbReference type="Pfam" id="PF00550">
    <property type="entry name" value="PP-binding"/>
    <property type="match status" value="1"/>
</dbReference>
<evidence type="ECO:0000256" key="4">
    <source>
        <dbReference type="SAM" id="MobiDB-lite"/>
    </source>
</evidence>
<protein>
    <recommendedName>
        <fullName evidence="5">Carrier domain-containing protein</fullName>
    </recommendedName>
</protein>
<organism evidence="6 7">
    <name type="scientific">Gordonia paraffinivorans NBRC 108238</name>
    <dbReference type="NCBI Taxonomy" id="1223543"/>
    <lineage>
        <taxon>Bacteria</taxon>
        <taxon>Bacillati</taxon>
        <taxon>Actinomycetota</taxon>
        <taxon>Actinomycetes</taxon>
        <taxon>Mycobacteriales</taxon>
        <taxon>Gordoniaceae</taxon>
        <taxon>Gordonia</taxon>
    </lineage>
</organism>
<keyword evidence="2" id="KW-0597">Phosphoprotein</keyword>
<dbReference type="Pfam" id="PF00501">
    <property type="entry name" value="AMP-binding"/>
    <property type="match status" value="1"/>
</dbReference>
<evidence type="ECO:0000313" key="6">
    <source>
        <dbReference type="EMBL" id="GAC84484.1"/>
    </source>
</evidence>
<dbReference type="PROSITE" id="PS50075">
    <property type="entry name" value="CARRIER"/>
    <property type="match status" value="1"/>
</dbReference>
<dbReference type="Gene3D" id="3.40.1180.10">
    <property type="entry name" value="Decaprenyl diphosphate synthase-like"/>
    <property type="match status" value="1"/>
</dbReference>
<dbReference type="EMBL" id="BAOQ01000023">
    <property type="protein sequence ID" value="GAC84484.1"/>
    <property type="molecule type" value="Genomic_DNA"/>
</dbReference>
<dbReference type="Gene3D" id="3.40.50.980">
    <property type="match status" value="1"/>
</dbReference>
<evidence type="ECO:0000313" key="7">
    <source>
        <dbReference type="Proteomes" id="UP000035021"/>
    </source>
</evidence>
<dbReference type="Gene3D" id="3.30.300.30">
    <property type="match status" value="1"/>
</dbReference>
<dbReference type="InterPro" id="IPR001031">
    <property type="entry name" value="Thioesterase"/>
</dbReference>
<keyword evidence="7" id="KW-1185">Reference proteome</keyword>
<dbReference type="PANTHER" id="PTHR45527:SF1">
    <property type="entry name" value="FATTY ACID SYNTHASE"/>
    <property type="match status" value="1"/>
</dbReference>
<dbReference type="SUPFAM" id="SSF56801">
    <property type="entry name" value="Acetyl-CoA synthetase-like"/>
    <property type="match status" value="1"/>
</dbReference>
<dbReference type="InterPro" id="IPR029058">
    <property type="entry name" value="AB_hydrolase_fold"/>
</dbReference>
<evidence type="ECO:0000256" key="2">
    <source>
        <dbReference type="ARBA" id="ARBA00022553"/>
    </source>
</evidence>
<comment type="caution">
    <text evidence="6">The sequence shown here is derived from an EMBL/GenBank/DDBJ whole genome shotgun (WGS) entry which is preliminary data.</text>
</comment>
<dbReference type="PROSITE" id="PS00012">
    <property type="entry name" value="PHOSPHOPANTETHEINE"/>
    <property type="match status" value="1"/>
</dbReference>
<name>A0ABQ0ILP3_9ACTN</name>
<evidence type="ECO:0000256" key="3">
    <source>
        <dbReference type="ARBA" id="ARBA00022679"/>
    </source>
</evidence>
<keyword evidence="1" id="KW-0596">Phosphopantetheine</keyword>
<sequence>MKLLPDRVRGGLLRVYEQRLIQLTDSQKLPRHVAIMCDGNRRWAREAGFEDVSHGHRVGARRIADMLGWCSELGIGTVTLYLLSTENLGRASDELDALMEIVPDIVEEISGGDWRVRIMGSLAQLPAPVAQRLKEASIRTEGRSGMNVNVAVGYGGRQEIVDAVQSLLAEEVPAGAGATPIRPSDIPARPAGPVASEPVARVSPDSLAYVITTSGTTGTPNIVGVPHRGVHRVAALGDVRSDDRVGTAISPGLDATFHDMLLPLATGATLVVVPAEIVGGNDLAGFLDRTRVSVFTATPSVLRTMRPGTIRTLRLVYIGGEALTADLAEAWSAHARVMNIYGPTETTVTVSTSAVRPGEPIRLGSPRPGIGVEILDARLRHVPPGVVGELYVSGTGVARCYLGDPALTAASFVAAPDGRRRYRTGDLVRWDRDTGELVYVGRADRQIKIRGQRVEPAEIDAVLVRAGADRAITVLRDGPAGPALVSYVVSQAPAEDLLAVCRATLPRHMVPSRVVELDDLPLSGAGKIDRGRLPEPQWSSSTRQPENVTQATVRDAFRAVLRRHDDDVSGGAQVGMDDDFFALGGNSLALVALRDEVSTRTGVRVEVAELFAHRTSAEVADLLEARASGAPISDLRVVPLSRHPRVGERERIVWCVHTAPGVVEPFRPFAEALPGVTVLGLQLPELVLAGRELPSTLAEIAALHVESIRQRQSDGP</sequence>
<dbReference type="SMART" id="SM00823">
    <property type="entry name" value="PKS_PP"/>
    <property type="match status" value="1"/>
</dbReference>
<dbReference type="Gene3D" id="3.40.50.1820">
    <property type="entry name" value="alpha/beta hydrolase"/>
    <property type="match status" value="1"/>
</dbReference>
<dbReference type="InterPro" id="IPR000873">
    <property type="entry name" value="AMP-dep_synth/lig_dom"/>
</dbReference>
<keyword evidence="3" id="KW-0808">Transferase</keyword>
<dbReference type="Pfam" id="PF00975">
    <property type="entry name" value="Thioesterase"/>
    <property type="match status" value="1"/>
</dbReference>
<evidence type="ECO:0000256" key="1">
    <source>
        <dbReference type="ARBA" id="ARBA00022450"/>
    </source>
</evidence>
<dbReference type="NCBIfam" id="TIGR00055">
    <property type="entry name" value="uppS"/>
    <property type="match status" value="1"/>
</dbReference>